<dbReference type="Pfam" id="PF00106">
    <property type="entry name" value="adh_short"/>
    <property type="match status" value="1"/>
</dbReference>
<comment type="caution">
    <text evidence="3">The sequence shown here is derived from an EMBL/GenBank/DDBJ whole genome shotgun (WGS) entry which is preliminary data.</text>
</comment>
<dbReference type="PANTHER" id="PTHR24322">
    <property type="entry name" value="PKSB"/>
    <property type="match status" value="1"/>
</dbReference>
<proteinExistence type="inferred from homology"/>
<feature type="non-terminal residue" evidence="3">
    <location>
        <position position="118"/>
    </location>
</feature>
<organism evidence="3">
    <name type="scientific">marine sediment metagenome</name>
    <dbReference type="NCBI Taxonomy" id="412755"/>
    <lineage>
        <taxon>unclassified sequences</taxon>
        <taxon>metagenomes</taxon>
        <taxon>ecological metagenomes</taxon>
    </lineage>
</organism>
<gene>
    <name evidence="3" type="ORF">S12H4_10850</name>
</gene>
<dbReference type="PANTHER" id="PTHR24322:SF736">
    <property type="entry name" value="RETINOL DEHYDROGENASE 10"/>
    <property type="match status" value="1"/>
</dbReference>
<dbReference type="Gene3D" id="3.40.50.720">
    <property type="entry name" value="NAD(P)-binding Rossmann-like Domain"/>
    <property type="match status" value="1"/>
</dbReference>
<keyword evidence="2" id="KW-0560">Oxidoreductase</keyword>
<evidence type="ECO:0000256" key="1">
    <source>
        <dbReference type="ARBA" id="ARBA00006484"/>
    </source>
</evidence>
<dbReference type="InterPro" id="IPR002347">
    <property type="entry name" value="SDR_fam"/>
</dbReference>
<dbReference type="AlphaFoldDB" id="X1SE95"/>
<reference evidence="3" key="1">
    <citation type="journal article" date="2014" name="Front. Microbiol.">
        <title>High frequency of phylogenetically diverse reductive dehalogenase-homologous genes in deep subseafloor sedimentary metagenomes.</title>
        <authorList>
            <person name="Kawai M."/>
            <person name="Futagami T."/>
            <person name="Toyoda A."/>
            <person name="Takaki Y."/>
            <person name="Nishi S."/>
            <person name="Hori S."/>
            <person name="Arai W."/>
            <person name="Tsubouchi T."/>
            <person name="Morono Y."/>
            <person name="Uchiyama I."/>
            <person name="Ito T."/>
            <person name="Fujiyama A."/>
            <person name="Inagaki F."/>
            <person name="Takami H."/>
        </authorList>
    </citation>
    <scope>NUCLEOTIDE SEQUENCE</scope>
    <source>
        <strain evidence="3">Expedition CK06-06</strain>
    </source>
</reference>
<accession>X1SE95</accession>
<evidence type="ECO:0000313" key="3">
    <source>
        <dbReference type="EMBL" id="GAI66094.1"/>
    </source>
</evidence>
<protein>
    <submittedName>
        <fullName evidence="3">Uncharacterized protein</fullName>
    </submittedName>
</protein>
<dbReference type="SUPFAM" id="SSF51735">
    <property type="entry name" value="NAD(P)-binding Rossmann-fold domains"/>
    <property type="match status" value="1"/>
</dbReference>
<evidence type="ECO:0000256" key="2">
    <source>
        <dbReference type="ARBA" id="ARBA00023002"/>
    </source>
</evidence>
<dbReference type="InterPro" id="IPR036291">
    <property type="entry name" value="NAD(P)-bd_dom_sf"/>
</dbReference>
<comment type="similarity">
    <text evidence="1">Belongs to the short-chain dehydrogenases/reductases (SDR) family.</text>
</comment>
<name>X1SE95_9ZZZZ</name>
<sequence>MSENFLEGKVALVTGAGSGFGREMAINFAKKGADLVLNDIHIESIKETRDIILNSHKVEIMLAEADISDEEQVNLISKKVFQQFDNVFVLVNNAGIRGGSSSLKTKMKDYDMVMNVNV</sequence>
<dbReference type="EMBL" id="BARW01004735">
    <property type="protein sequence ID" value="GAI66094.1"/>
    <property type="molecule type" value="Genomic_DNA"/>
</dbReference>
<dbReference type="CDD" id="cd05233">
    <property type="entry name" value="SDR_c"/>
    <property type="match status" value="1"/>
</dbReference>
<dbReference type="GO" id="GO:0016616">
    <property type="term" value="F:oxidoreductase activity, acting on the CH-OH group of donors, NAD or NADP as acceptor"/>
    <property type="evidence" value="ECO:0007669"/>
    <property type="project" value="TreeGrafter"/>
</dbReference>
<dbReference type="PRINTS" id="PR00081">
    <property type="entry name" value="GDHRDH"/>
</dbReference>